<dbReference type="EMBL" id="JAIPME010000002">
    <property type="protein sequence ID" value="MBZ2385941.1"/>
    <property type="molecule type" value="Genomic_DNA"/>
</dbReference>
<comment type="caution">
    <text evidence="2">The sequence shown here is derived from an EMBL/GenBank/DDBJ whole genome shotgun (WGS) entry which is preliminary data.</text>
</comment>
<evidence type="ECO:0000313" key="3">
    <source>
        <dbReference type="Proteomes" id="UP000734271"/>
    </source>
</evidence>
<dbReference type="InterPro" id="IPR049238">
    <property type="entry name" value="DUF6873"/>
</dbReference>
<name>A0ABS7SWR9_9FIRM</name>
<dbReference type="Pfam" id="PF21778">
    <property type="entry name" value="DUF6873"/>
    <property type="match status" value="1"/>
</dbReference>
<feature type="domain" description="DUF6873" evidence="1">
    <location>
        <begin position="3"/>
        <end position="222"/>
    </location>
</feature>
<keyword evidence="3" id="KW-1185">Reference proteome</keyword>
<accession>A0ABS7SWR9</accession>
<dbReference type="RefSeq" id="WP_223417748.1">
    <property type="nucleotide sequence ID" value="NZ_JAIPME010000002.1"/>
</dbReference>
<gene>
    <name evidence="2" type="ORF">K8P03_01295</name>
</gene>
<sequence length="224" mass="25438">MLVISYKASDDFKNFLRENGFSFIETIANPNLDPRIADHPDLSLFKIDHKTLVVDEAVFSYYEEKLVGFNLIKGENLGGKYPQDALYNLVRFKDFYIHNDFTEKNIENFLIEKGISHLKVNQGYTRCSLIPLGDLLVTSDYGIYKALKNKVDIELVDNDKVILDGFDQGFLGGTCGLVGNQLIFSGDISRHKAFVKIEEICKNKNIDIIYPKTELIDLGSIIEI</sequence>
<reference evidence="2 3" key="1">
    <citation type="submission" date="2021-08" db="EMBL/GenBank/DDBJ databases">
        <title>FDA dAtabase for Regulatory Grade micrObial Sequences (FDA-ARGOS): Supporting development and validation of Infectious Disease Dx tests.</title>
        <authorList>
            <person name="Sproer C."/>
            <person name="Gronow S."/>
            <person name="Severitt S."/>
            <person name="Schroder I."/>
            <person name="Tallon L."/>
            <person name="Sadzewicz L."/>
            <person name="Zhao X."/>
            <person name="Boylan J."/>
            <person name="Ott S."/>
            <person name="Bowen H."/>
            <person name="Vavikolanu K."/>
            <person name="Hazen T."/>
            <person name="Aluvathingal J."/>
            <person name="Nadendla S."/>
            <person name="Lowell S."/>
            <person name="Myers T."/>
            <person name="Yan Y."/>
            <person name="Sichtig H."/>
        </authorList>
    </citation>
    <scope>NUCLEOTIDE SEQUENCE [LARGE SCALE GENOMIC DNA]</scope>
    <source>
        <strain evidence="2 3">FDAARGOS_1460</strain>
    </source>
</reference>
<evidence type="ECO:0000313" key="2">
    <source>
        <dbReference type="EMBL" id="MBZ2385941.1"/>
    </source>
</evidence>
<organism evidence="2 3">
    <name type="scientific">Anaerococcus murdochii</name>
    <dbReference type="NCBI Taxonomy" id="411577"/>
    <lineage>
        <taxon>Bacteria</taxon>
        <taxon>Bacillati</taxon>
        <taxon>Bacillota</taxon>
        <taxon>Tissierellia</taxon>
        <taxon>Tissierellales</taxon>
        <taxon>Peptoniphilaceae</taxon>
        <taxon>Anaerococcus</taxon>
    </lineage>
</organism>
<dbReference type="Proteomes" id="UP000734271">
    <property type="component" value="Unassembled WGS sequence"/>
</dbReference>
<proteinExistence type="predicted"/>
<evidence type="ECO:0000259" key="1">
    <source>
        <dbReference type="Pfam" id="PF21778"/>
    </source>
</evidence>
<protein>
    <recommendedName>
        <fullName evidence="1">DUF6873 domain-containing protein</fullName>
    </recommendedName>
</protein>